<comment type="subcellular location">
    <subcellularLocation>
        <location evidence="1">Membrane</location>
        <topology evidence="1">Single-pass membrane protein</topology>
    </subcellularLocation>
</comment>
<dbReference type="GO" id="GO:0005886">
    <property type="term" value="C:plasma membrane"/>
    <property type="evidence" value="ECO:0007669"/>
    <property type="project" value="TreeGrafter"/>
</dbReference>
<proteinExistence type="inferred from homology"/>
<evidence type="ECO:0000256" key="1">
    <source>
        <dbReference type="ARBA" id="ARBA00004167"/>
    </source>
</evidence>
<dbReference type="AlphaFoldDB" id="A0A9D4L3C3"/>
<evidence type="ECO:0000256" key="6">
    <source>
        <dbReference type="ARBA" id="ARBA00022737"/>
    </source>
</evidence>
<dbReference type="SUPFAM" id="SSF52058">
    <property type="entry name" value="L domain-like"/>
    <property type="match status" value="1"/>
</dbReference>
<dbReference type="Gene3D" id="3.40.50.10140">
    <property type="entry name" value="Toll/interleukin-1 receptor homology (TIR) domain"/>
    <property type="match status" value="1"/>
</dbReference>
<dbReference type="SMART" id="SM00369">
    <property type="entry name" value="LRR_TYP"/>
    <property type="match status" value="4"/>
</dbReference>
<dbReference type="Pfam" id="PF12799">
    <property type="entry name" value="LRR_4"/>
    <property type="match status" value="1"/>
</dbReference>
<evidence type="ECO:0000256" key="7">
    <source>
        <dbReference type="ARBA" id="ARBA00022989"/>
    </source>
</evidence>
<evidence type="ECO:0000256" key="4">
    <source>
        <dbReference type="ARBA" id="ARBA00022692"/>
    </source>
</evidence>
<protein>
    <recommendedName>
        <fullName evidence="14">TIR domain-containing protein</fullName>
    </recommendedName>
</protein>
<organism evidence="15 16">
    <name type="scientific">Dreissena polymorpha</name>
    <name type="common">Zebra mussel</name>
    <name type="synonym">Mytilus polymorpha</name>
    <dbReference type="NCBI Taxonomy" id="45954"/>
    <lineage>
        <taxon>Eukaryota</taxon>
        <taxon>Metazoa</taxon>
        <taxon>Spiralia</taxon>
        <taxon>Lophotrochozoa</taxon>
        <taxon>Mollusca</taxon>
        <taxon>Bivalvia</taxon>
        <taxon>Autobranchia</taxon>
        <taxon>Heteroconchia</taxon>
        <taxon>Euheterodonta</taxon>
        <taxon>Imparidentia</taxon>
        <taxon>Neoheterodontei</taxon>
        <taxon>Myida</taxon>
        <taxon>Dreissenoidea</taxon>
        <taxon>Dreissenidae</taxon>
        <taxon>Dreissena</taxon>
    </lineage>
</organism>
<dbReference type="EMBL" id="JAIWYP010000003">
    <property type="protein sequence ID" value="KAH3850675.1"/>
    <property type="molecule type" value="Genomic_DNA"/>
</dbReference>
<dbReference type="PROSITE" id="PS51450">
    <property type="entry name" value="LRR"/>
    <property type="match status" value="1"/>
</dbReference>
<keyword evidence="16" id="KW-1185">Reference proteome</keyword>
<comment type="similarity">
    <text evidence="2">Belongs to the Toll-like receptor family.</text>
</comment>
<dbReference type="PANTHER" id="PTHR24365:SF541">
    <property type="entry name" value="PROTEIN TOLL-RELATED"/>
    <property type="match status" value="1"/>
</dbReference>
<keyword evidence="11" id="KW-0325">Glycoprotein</keyword>
<keyword evidence="3" id="KW-0433">Leucine-rich repeat</keyword>
<evidence type="ECO:0000313" key="16">
    <source>
        <dbReference type="Proteomes" id="UP000828390"/>
    </source>
</evidence>
<dbReference type="InterPro" id="IPR032675">
    <property type="entry name" value="LRR_dom_sf"/>
</dbReference>
<sequence>MAVKVQILLVIITSAYFIPVQCQEITCLPAPADPSDGTCSSEYGIYTCSGMIPGNIPEGVTRVHVICIKARMITPEAFHGLGWGNVTYLQLYSDVAELADNAFRRLKRLKELHIHVAKLKLQDGVFRYLVNLELLSLNDCYRLNSTEFVQAMANESVMPHLTHLYLRRTSKIEKYNFDLNESFFKIFKRPIKILDLSDTAISSFDMSILDTEPDLGMSIESINVSHTYYINHNTKVSQNRTLRNLEVIDVSGNFIDGKTLQYNSVCNPLTRVITNIKDIRFTIDFNGLFKLVQHMKTFYADELCAISQPMFAPYVFKHIKNVTFALNDPTVVLNVERLFLRRNNVHYLDVEAMIEMPSVLKFLDLSENGVEYINPRLLKNCPLLTHLVVSNNKLGMMQMNNQTDFECLLESLHNLQHISLDNNDISVIPNLMFATNVHLQTLNVAFNRLTDLRFLNTNMTKLEFLDLRYNFFTTIDASTRNILTDLNLNNISFSGNKLLCISCSDFDSVNFVLSKTNRFQDFDKLQCTNKDHLTDRLSETVLKTLKRDCALPLIIGVAVTSVAIVLLATGMTLLLCHHKRKRKRYINLLNQAITQLQIAERFAVYLIYSSSDEVFVKNNVYAPMNETFKKVVGVERDLLCIGDEQFKVGWNIYREIYRCMGLSHVAVLVLSEGFANSAFCDQELDIAIQLKKPIVLLLKDRVNIDELSEPIQVLYRTNVRILFEYELGEYVLKTTWDNVCRSILQMI</sequence>
<dbReference type="InterPro" id="IPR003591">
    <property type="entry name" value="Leu-rich_rpt_typical-subtyp"/>
</dbReference>
<dbReference type="Gene3D" id="3.80.10.10">
    <property type="entry name" value="Ribonuclease Inhibitor"/>
    <property type="match status" value="2"/>
</dbReference>
<dbReference type="InterPro" id="IPR000157">
    <property type="entry name" value="TIR_dom"/>
</dbReference>
<feature type="chain" id="PRO_5039414632" description="TIR domain-containing protein" evidence="13">
    <location>
        <begin position="23"/>
        <end position="747"/>
    </location>
</feature>
<dbReference type="Proteomes" id="UP000828390">
    <property type="component" value="Unassembled WGS sequence"/>
</dbReference>
<evidence type="ECO:0000256" key="12">
    <source>
        <dbReference type="SAM" id="Phobius"/>
    </source>
</evidence>
<evidence type="ECO:0000256" key="9">
    <source>
        <dbReference type="ARBA" id="ARBA00023136"/>
    </source>
</evidence>
<reference evidence="15" key="1">
    <citation type="journal article" date="2019" name="bioRxiv">
        <title>The Genome of the Zebra Mussel, Dreissena polymorpha: A Resource for Invasive Species Research.</title>
        <authorList>
            <person name="McCartney M.A."/>
            <person name="Auch B."/>
            <person name="Kono T."/>
            <person name="Mallez S."/>
            <person name="Zhang Y."/>
            <person name="Obille A."/>
            <person name="Becker A."/>
            <person name="Abrahante J.E."/>
            <person name="Garbe J."/>
            <person name="Badalamenti J.P."/>
            <person name="Herman A."/>
            <person name="Mangelson H."/>
            <person name="Liachko I."/>
            <person name="Sullivan S."/>
            <person name="Sone E.D."/>
            <person name="Koren S."/>
            <person name="Silverstein K.A.T."/>
            <person name="Beckman K.B."/>
            <person name="Gohl D.M."/>
        </authorList>
    </citation>
    <scope>NUCLEOTIDE SEQUENCE</scope>
    <source>
        <strain evidence="15">Duluth1</strain>
        <tissue evidence="15">Whole animal</tissue>
    </source>
</reference>
<keyword evidence="7 12" id="KW-1133">Transmembrane helix</keyword>
<dbReference type="PANTHER" id="PTHR24365">
    <property type="entry name" value="TOLL-LIKE RECEPTOR"/>
    <property type="match status" value="1"/>
</dbReference>
<evidence type="ECO:0000256" key="13">
    <source>
        <dbReference type="SAM" id="SignalP"/>
    </source>
</evidence>
<keyword evidence="9 12" id="KW-0472">Membrane</keyword>
<dbReference type="PROSITE" id="PS50104">
    <property type="entry name" value="TIR"/>
    <property type="match status" value="1"/>
</dbReference>
<gene>
    <name evidence="15" type="ORF">DPMN_093100</name>
</gene>
<evidence type="ECO:0000313" key="15">
    <source>
        <dbReference type="EMBL" id="KAH3850675.1"/>
    </source>
</evidence>
<feature type="transmembrane region" description="Helical" evidence="12">
    <location>
        <begin position="550"/>
        <end position="576"/>
    </location>
</feature>
<accession>A0A9D4L3C3</accession>
<feature type="signal peptide" evidence="13">
    <location>
        <begin position="1"/>
        <end position="22"/>
    </location>
</feature>
<evidence type="ECO:0000259" key="14">
    <source>
        <dbReference type="PROSITE" id="PS50104"/>
    </source>
</evidence>
<dbReference type="GO" id="GO:0038023">
    <property type="term" value="F:signaling receptor activity"/>
    <property type="evidence" value="ECO:0007669"/>
    <property type="project" value="TreeGrafter"/>
</dbReference>
<evidence type="ECO:0000256" key="10">
    <source>
        <dbReference type="ARBA" id="ARBA00023170"/>
    </source>
</evidence>
<comment type="caution">
    <text evidence="15">The sequence shown here is derived from an EMBL/GenBank/DDBJ whole genome shotgun (WGS) entry which is preliminary data.</text>
</comment>
<dbReference type="SUPFAM" id="SSF52200">
    <property type="entry name" value="Toll/Interleukin receptor TIR domain"/>
    <property type="match status" value="1"/>
</dbReference>
<dbReference type="InterPro" id="IPR025875">
    <property type="entry name" value="Leu-rich_rpt_4"/>
</dbReference>
<evidence type="ECO:0000256" key="3">
    <source>
        <dbReference type="ARBA" id="ARBA00022614"/>
    </source>
</evidence>
<name>A0A9D4L3C3_DREPO</name>
<feature type="domain" description="TIR" evidence="14">
    <location>
        <begin position="600"/>
        <end position="743"/>
    </location>
</feature>
<reference evidence="15" key="2">
    <citation type="submission" date="2020-11" db="EMBL/GenBank/DDBJ databases">
        <authorList>
            <person name="McCartney M.A."/>
            <person name="Auch B."/>
            <person name="Kono T."/>
            <person name="Mallez S."/>
            <person name="Becker A."/>
            <person name="Gohl D.M."/>
            <person name="Silverstein K.A.T."/>
            <person name="Koren S."/>
            <person name="Bechman K.B."/>
            <person name="Herman A."/>
            <person name="Abrahante J.E."/>
            <person name="Garbe J."/>
        </authorList>
    </citation>
    <scope>NUCLEOTIDE SEQUENCE</scope>
    <source>
        <strain evidence="15">Duluth1</strain>
        <tissue evidence="15">Whole animal</tissue>
    </source>
</reference>
<keyword evidence="4 12" id="KW-0812">Transmembrane</keyword>
<evidence type="ECO:0000256" key="8">
    <source>
        <dbReference type="ARBA" id="ARBA00023027"/>
    </source>
</evidence>
<dbReference type="InterPro" id="IPR001611">
    <property type="entry name" value="Leu-rich_rpt"/>
</dbReference>
<evidence type="ECO:0000256" key="11">
    <source>
        <dbReference type="ARBA" id="ARBA00023180"/>
    </source>
</evidence>
<evidence type="ECO:0000256" key="2">
    <source>
        <dbReference type="ARBA" id="ARBA00009634"/>
    </source>
</evidence>
<keyword evidence="8" id="KW-0520">NAD</keyword>
<dbReference type="GO" id="GO:0007165">
    <property type="term" value="P:signal transduction"/>
    <property type="evidence" value="ECO:0007669"/>
    <property type="project" value="InterPro"/>
</dbReference>
<keyword evidence="5 13" id="KW-0732">Signal</keyword>
<evidence type="ECO:0000256" key="5">
    <source>
        <dbReference type="ARBA" id="ARBA00022729"/>
    </source>
</evidence>
<keyword evidence="6" id="KW-0677">Repeat</keyword>
<dbReference type="SMART" id="SM00255">
    <property type="entry name" value="TIR"/>
    <property type="match status" value="1"/>
</dbReference>
<dbReference type="InterPro" id="IPR035897">
    <property type="entry name" value="Toll_tir_struct_dom_sf"/>
</dbReference>
<keyword evidence="10" id="KW-0675">Receptor</keyword>